<dbReference type="Proteomes" id="UP000530268">
    <property type="component" value="Unassembled WGS sequence"/>
</dbReference>
<dbReference type="RefSeq" id="WP_184562401.1">
    <property type="nucleotide sequence ID" value="NZ_JACIEI010000001.1"/>
</dbReference>
<protein>
    <recommendedName>
        <fullName evidence="4">Cytochrome C oxidase assembly protein</fullName>
    </recommendedName>
</protein>
<dbReference type="EMBL" id="JACIEI010000001">
    <property type="protein sequence ID" value="MBB3992889.1"/>
    <property type="molecule type" value="Genomic_DNA"/>
</dbReference>
<accession>A0A7W6E244</accession>
<reference evidence="2 3" key="1">
    <citation type="submission" date="2020-08" db="EMBL/GenBank/DDBJ databases">
        <title>Genomic Encyclopedia of Type Strains, Phase IV (KMG-IV): sequencing the most valuable type-strain genomes for metagenomic binning, comparative biology and taxonomic classification.</title>
        <authorList>
            <person name="Goeker M."/>
        </authorList>
    </citation>
    <scope>NUCLEOTIDE SEQUENCE [LARGE SCALE GENOMIC DNA]</scope>
    <source>
        <strain evidence="2 3">DSM 102234</strain>
    </source>
</reference>
<keyword evidence="3" id="KW-1185">Reference proteome</keyword>
<evidence type="ECO:0000256" key="1">
    <source>
        <dbReference type="SAM" id="Phobius"/>
    </source>
</evidence>
<evidence type="ECO:0000313" key="3">
    <source>
        <dbReference type="Proteomes" id="UP000530268"/>
    </source>
</evidence>
<evidence type="ECO:0000313" key="2">
    <source>
        <dbReference type="EMBL" id="MBB3992889.1"/>
    </source>
</evidence>
<sequence length="64" mass="6816">MALRPEHEIHTRRKSLNIGVGLMLGGFVVLVMFLTFAKITSSGFQIPASVGKGVGEQISTEGSN</sequence>
<keyword evidence="1" id="KW-1133">Transmembrane helix</keyword>
<organism evidence="2 3">
    <name type="scientific">Sulfitobacter undariae</name>
    <dbReference type="NCBI Taxonomy" id="1563671"/>
    <lineage>
        <taxon>Bacteria</taxon>
        <taxon>Pseudomonadati</taxon>
        <taxon>Pseudomonadota</taxon>
        <taxon>Alphaproteobacteria</taxon>
        <taxon>Rhodobacterales</taxon>
        <taxon>Roseobacteraceae</taxon>
        <taxon>Sulfitobacter</taxon>
    </lineage>
</organism>
<dbReference type="AlphaFoldDB" id="A0A7W6E244"/>
<gene>
    <name evidence="2" type="ORF">GGR95_000508</name>
</gene>
<comment type="caution">
    <text evidence="2">The sequence shown here is derived from an EMBL/GenBank/DDBJ whole genome shotgun (WGS) entry which is preliminary data.</text>
</comment>
<proteinExistence type="predicted"/>
<keyword evidence="1" id="KW-0472">Membrane</keyword>
<feature type="transmembrane region" description="Helical" evidence="1">
    <location>
        <begin position="16"/>
        <end position="37"/>
    </location>
</feature>
<name>A0A7W6E244_9RHOB</name>
<evidence type="ECO:0008006" key="4">
    <source>
        <dbReference type="Google" id="ProtNLM"/>
    </source>
</evidence>
<keyword evidence="1" id="KW-0812">Transmembrane</keyword>